<dbReference type="Proteomes" id="UP001168821">
    <property type="component" value="Unassembled WGS sequence"/>
</dbReference>
<keyword evidence="6" id="KW-0723">Serine/threonine-protein kinase</keyword>
<feature type="compositionally biased region" description="Basic and acidic residues" evidence="23">
    <location>
        <begin position="214"/>
        <end position="278"/>
    </location>
</feature>
<evidence type="ECO:0000313" key="26">
    <source>
        <dbReference type="Proteomes" id="UP001168821"/>
    </source>
</evidence>
<keyword evidence="7" id="KW-0597">Phosphoprotein</keyword>
<feature type="domain" description="Protein kinase" evidence="24">
    <location>
        <begin position="576"/>
        <end position="894"/>
    </location>
</feature>
<feature type="compositionally biased region" description="Basic residues" evidence="23">
    <location>
        <begin position="63"/>
        <end position="72"/>
    </location>
</feature>
<evidence type="ECO:0000256" key="22">
    <source>
        <dbReference type="ARBA" id="ARBA00046964"/>
    </source>
</evidence>
<dbReference type="Gene3D" id="1.10.510.10">
    <property type="entry name" value="Transferase(Phosphotransferase) domain 1"/>
    <property type="match status" value="1"/>
</dbReference>
<comment type="subcellular location">
    <subcellularLocation>
        <location evidence="2">Chromosome</location>
        <location evidence="2">Centromere</location>
        <location evidence="2">Kinetochore</location>
    </subcellularLocation>
    <subcellularLocation>
        <location evidence="1">Nucleus</location>
    </subcellularLocation>
</comment>
<dbReference type="Gene3D" id="3.30.200.20">
    <property type="entry name" value="Phosphorylase Kinase, domain 1"/>
    <property type="match status" value="1"/>
</dbReference>
<feature type="compositionally biased region" description="Basic and acidic residues" evidence="23">
    <location>
        <begin position="359"/>
        <end position="381"/>
    </location>
</feature>
<evidence type="ECO:0000256" key="10">
    <source>
        <dbReference type="ARBA" id="ARBA00022728"/>
    </source>
</evidence>
<feature type="compositionally biased region" description="Basic residues" evidence="23">
    <location>
        <begin position="82"/>
        <end position="105"/>
    </location>
</feature>
<feature type="region of interest" description="Disordered" evidence="23">
    <location>
        <begin position="214"/>
        <end position="400"/>
    </location>
</feature>
<evidence type="ECO:0000256" key="7">
    <source>
        <dbReference type="ARBA" id="ARBA00022553"/>
    </source>
</evidence>
<reference evidence="25" key="1">
    <citation type="journal article" date="2023" name="G3 (Bethesda)">
        <title>Whole genome assemblies of Zophobas morio and Tenebrio molitor.</title>
        <authorList>
            <person name="Kaur S."/>
            <person name="Stinson S.A."/>
            <person name="diCenzo G.C."/>
        </authorList>
    </citation>
    <scope>NUCLEOTIDE SEQUENCE</scope>
    <source>
        <strain evidence="25">QUZm001</strain>
    </source>
</reference>
<evidence type="ECO:0000256" key="9">
    <source>
        <dbReference type="ARBA" id="ARBA00022679"/>
    </source>
</evidence>
<keyword evidence="4" id="KW-0158">Chromosome</keyword>
<dbReference type="FunFam" id="3.30.200.20:FF:000123">
    <property type="entry name" value="serine/threonine-protein kinase PRP4 homolog"/>
    <property type="match status" value="1"/>
</dbReference>
<evidence type="ECO:0000256" key="8">
    <source>
        <dbReference type="ARBA" id="ARBA00022664"/>
    </source>
</evidence>
<keyword evidence="13" id="KW-0995">Kinetochore</keyword>
<evidence type="ECO:0000256" key="4">
    <source>
        <dbReference type="ARBA" id="ARBA00022454"/>
    </source>
</evidence>
<organism evidence="25 26">
    <name type="scientific">Zophobas morio</name>
    <dbReference type="NCBI Taxonomy" id="2755281"/>
    <lineage>
        <taxon>Eukaryota</taxon>
        <taxon>Metazoa</taxon>
        <taxon>Ecdysozoa</taxon>
        <taxon>Arthropoda</taxon>
        <taxon>Hexapoda</taxon>
        <taxon>Insecta</taxon>
        <taxon>Pterygota</taxon>
        <taxon>Neoptera</taxon>
        <taxon>Endopterygota</taxon>
        <taxon>Coleoptera</taxon>
        <taxon>Polyphaga</taxon>
        <taxon>Cucujiformia</taxon>
        <taxon>Tenebrionidae</taxon>
        <taxon>Zophobas</taxon>
    </lineage>
</organism>
<dbReference type="EMBL" id="JALNTZ010001455">
    <property type="protein sequence ID" value="KAJ3625372.1"/>
    <property type="molecule type" value="Genomic_DNA"/>
</dbReference>
<evidence type="ECO:0000256" key="6">
    <source>
        <dbReference type="ARBA" id="ARBA00022527"/>
    </source>
</evidence>
<dbReference type="PROSITE" id="PS00108">
    <property type="entry name" value="PROTEIN_KINASE_ST"/>
    <property type="match status" value="1"/>
</dbReference>
<keyword evidence="17" id="KW-0508">mRNA splicing</keyword>
<feature type="compositionally biased region" description="Basic and acidic residues" evidence="23">
    <location>
        <begin position="325"/>
        <end position="335"/>
    </location>
</feature>
<evidence type="ECO:0000256" key="5">
    <source>
        <dbReference type="ARBA" id="ARBA00022499"/>
    </source>
</evidence>
<dbReference type="GO" id="GO:0005524">
    <property type="term" value="F:ATP binding"/>
    <property type="evidence" value="ECO:0007669"/>
    <property type="project" value="UniProtKB-KW"/>
</dbReference>
<keyword evidence="15" id="KW-0832">Ubl conjugation</keyword>
<evidence type="ECO:0000259" key="24">
    <source>
        <dbReference type="PROSITE" id="PS50011"/>
    </source>
</evidence>
<evidence type="ECO:0000256" key="12">
    <source>
        <dbReference type="ARBA" id="ARBA00022777"/>
    </source>
</evidence>
<keyword evidence="12" id="KW-0418">Kinase</keyword>
<dbReference type="PROSITE" id="PS50011">
    <property type="entry name" value="PROTEIN_KINASE_DOM"/>
    <property type="match status" value="1"/>
</dbReference>
<protein>
    <recommendedName>
        <fullName evidence="20">Serine/threonine-protein kinase PRP4 homolog</fullName>
        <ecNumber evidence="3">2.7.11.1</ecNumber>
    </recommendedName>
    <alternativeName>
        <fullName evidence="21">PRP4 pre-mRNA-processing factor 4 homolog</fullName>
    </alternativeName>
</protein>
<evidence type="ECO:0000313" key="25">
    <source>
        <dbReference type="EMBL" id="KAJ3625372.1"/>
    </source>
</evidence>
<evidence type="ECO:0000256" key="2">
    <source>
        <dbReference type="ARBA" id="ARBA00004629"/>
    </source>
</evidence>
<dbReference type="PANTHER" id="PTHR24058:SF103">
    <property type="entry name" value="SERINE_THREONINE-PROTEIN KINASE PRP4 HOMOLOG"/>
    <property type="match status" value="1"/>
</dbReference>
<comment type="similarity">
    <text evidence="19">Belongs to the protein kinase superfamily. CMGC Ser/Thr protein kinase family.</text>
</comment>
<evidence type="ECO:0000256" key="20">
    <source>
        <dbReference type="ARBA" id="ARBA00023637"/>
    </source>
</evidence>
<dbReference type="InterPro" id="IPR011009">
    <property type="entry name" value="Kinase-like_dom_sf"/>
</dbReference>
<keyword evidence="11" id="KW-0547">Nucleotide-binding</keyword>
<dbReference type="FunFam" id="1.10.510.10:FF:000078">
    <property type="entry name" value="Serine/threonine-protein kinase PRP4 homolog"/>
    <property type="match status" value="1"/>
</dbReference>
<evidence type="ECO:0000256" key="15">
    <source>
        <dbReference type="ARBA" id="ARBA00022843"/>
    </source>
</evidence>
<dbReference type="InterPro" id="IPR008271">
    <property type="entry name" value="Ser/Thr_kinase_AS"/>
</dbReference>
<dbReference type="AlphaFoldDB" id="A0AA38HJD4"/>
<dbReference type="GO" id="GO:0006397">
    <property type="term" value="P:mRNA processing"/>
    <property type="evidence" value="ECO:0007669"/>
    <property type="project" value="UniProtKB-KW"/>
</dbReference>
<feature type="compositionally biased region" description="Basic residues" evidence="23">
    <location>
        <begin position="349"/>
        <end position="358"/>
    </location>
</feature>
<keyword evidence="5" id="KW-1017">Isopeptide bond</keyword>
<dbReference type="GO" id="GO:0008380">
    <property type="term" value="P:RNA splicing"/>
    <property type="evidence" value="ECO:0007669"/>
    <property type="project" value="UniProtKB-KW"/>
</dbReference>
<feature type="compositionally biased region" description="Basic and acidic residues" evidence="23">
    <location>
        <begin position="14"/>
        <end position="34"/>
    </location>
</feature>
<evidence type="ECO:0000256" key="1">
    <source>
        <dbReference type="ARBA" id="ARBA00004123"/>
    </source>
</evidence>
<proteinExistence type="inferred from homology"/>
<dbReference type="InterPro" id="IPR000719">
    <property type="entry name" value="Prot_kinase_dom"/>
</dbReference>
<evidence type="ECO:0000256" key="11">
    <source>
        <dbReference type="ARBA" id="ARBA00022741"/>
    </source>
</evidence>
<evidence type="ECO:0000256" key="13">
    <source>
        <dbReference type="ARBA" id="ARBA00022838"/>
    </source>
</evidence>
<dbReference type="PANTHER" id="PTHR24058">
    <property type="entry name" value="DUAL SPECIFICITY PROTEIN KINASE"/>
    <property type="match status" value="1"/>
</dbReference>
<comment type="caution">
    <text evidence="25">The sequence shown here is derived from an EMBL/GenBank/DDBJ whole genome shotgun (WGS) entry which is preliminary data.</text>
</comment>
<gene>
    <name evidence="25" type="ORF">Zmor_004285</name>
</gene>
<keyword evidence="16" id="KW-0007">Acetylation</keyword>
<dbReference type="GO" id="GO:0004674">
    <property type="term" value="F:protein serine/threonine kinase activity"/>
    <property type="evidence" value="ECO:0007669"/>
    <property type="project" value="UniProtKB-KW"/>
</dbReference>
<dbReference type="GO" id="GO:0000776">
    <property type="term" value="C:kinetochore"/>
    <property type="evidence" value="ECO:0007669"/>
    <property type="project" value="UniProtKB-KW"/>
</dbReference>
<evidence type="ECO:0000256" key="18">
    <source>
        <dbReference type="ARBA" id="ARBA00023242"/>
    </source>
</evidence>
<dbReference type="GO" id="GO:0005681">
    <property type="term" value="C:spliceosomal complex"/>
    <property type="evidence" value="ECO:0007669"/>
    <property type="project" value="UniProtKB-KW"/>
</dbReference>
<keyword evidence="26" id="KW-1185">Reference proteome</keyword>
<keyword evidence="8" id="KW-0507">mRNA processing</keyword>
<dbReference type="EC" id="2.7.11.1" evidence="3"/>
<evidence type="ECO:0000256" key="17">
    <source>
        <dbReference type="ARBA" id="ARBA00023187"/>
    </source>
</evidence>
<feature type="compositionally biased region" description="Basic and acidic residues" evidence="23">
    <location>
        <begin position="288"/>
        <end position="301"/>
    </location>
</feature>
<evidence type="ECO:0000256" key="3">
    <source>
        <dbReference type="ARBA" id="ARBA00012513"/>
    </source>
</evidence>
<evidence type="ECO:0000256" key="21">
    <source>
        <dbReference type="ARBA" id="ARBA00031858"/>
    </source>
</evidence>
<sequence length="899" mass="104047">MASDSITCKMDYNNLKEDGEYSSEKEEGEIKLTEVEDTSLTCENPPKQSDDRLRNSDKNKGADHRRKHRKSKRDSSNLHISGRLKSHRRKSYKKKKKGKRKRSHSWRQSDKTVKVDTVPPSNLNKIGENTDSFLESEGREAANTGAFNTVKVSFILKPSSVDNKSTREFAESFDKDTLSSGRITPLNQDKANETCTKMNIDNNTFEKLRTIDSHSELFESEERKRKKDNKSVEGDHIQEYTEERKRVHVGIDKEASVKKSEDSSIKLREHNVTEEKGNVHKKHRKSSANREIRHKEIEKSRNKASQNFRGRTGEVRNSKRRSRSRERGRSKDRTAYRHHSRSRAGQYRTRSRKRSHSRKKEESFKSNKDQRSNKERSTGGRRDKHCHRERSGSGGRAPEARRTIIDKNHLVLSVSMSREEEVRYVNAVEQQLETEDEDLIIEKRRKQREELLKSLLNTSQKEASLVKQNDQASVSKMRELISKPAHECSSSSIDNNLNSLGSSTYNEDLQPIEKVINQTLPDMFADDAFEVNTNKDESLNTSGIQLLDADIQLSDNWDDSEGYYRTRSSELLDNRYVVYGVSGKGVFSTVVRARDTRNDDKDVAIKIIRNNEHMEKAGTKELQFLETLNKADQHDRHHIVRMFHHFYHRNHLCIVFEAMSMNLREVLKKYGRGVGLHMKAVKSYAQQLFLAMKLLKRVKCIHADIKPDNILVDERKSFLKLADLGSALHVEDVELAPLLVSRFYRCPEVMLGYPYDYGVDLWSVACSLYELYTGNVLFPGKTNNEMLFLIQKMRGRIPNKLLRKSQLKHEFFDEHNDFLLLELDKNTQKDVLRAISSIPRGPTIHEMVTGGKNAYSDSIVKEWEVKFSDLLDKCLTIDPTRRISVNEALKHPFIADRFE</sequence>
<keyword evidence="18" id="KW-0539">Nucleus</keyword>
<dbReference type="InterPro" id="IPR050494">
    <property type="entry name" value="Ser_Thr_dual-spec_kinase"/>
</dbReference>
<feature type="compositionally biased region" description="Polar residues" evidence="23">
    <location>
        <begin position="119"/>
        <end position="129"/>
    </location>
</feature>
<evidence type="ECO:0000256" key="14">
    <source>
        <dbReference type="ARBA" id="ARBA00022840"/>
    </source>
</evidence>
<keyword evidence="10" id="KW-0747">Spliceosome</keyword>
<name>A0AA38HJD4_9CUCU</name>
<dbReference type="SMART" id="SM00220">
    <property type="entry name" value="S_TKc"/>
    <property type="match status" value="1"/>
</dbReference>
<dbReference type="Pfam" id="PF00069">
    <property type="entry name" value="Pkinase"/>
    <property type="match status" value="1"/>
</dbReference>
<accession>A0AA38HJD4</accession>
<evidence type="ECO:0000256" key="23">
    <source>
        <dbReference type="SAM" id="MobiDB-lite"/>
    </source>
</evidence>
<dbReference type="SUPFAM" id="SSF56112">
    <property type="entry name" value="Protein kinase-like (PK-like)"/>
    <property type="match status" value="1"/>
</dbReference>
<evidence type="ECO:0000256" key="19">
    <source>
        <dbReference type="ARBA" id="ARBA00023596"/>
    </source>
</evidence>
<feature type="compositionally biased region" description="Basic and acidic residues" evidence="23">
    <location>
        <begin position="48"/>
        <end position="62"/>
    </location>
</feature>
<evidence type="ECO:0000256" key="16">
    <source>
        <dbReference type="ARBA" id="ARBA00022990"/>
    </source>
</evidence>
<keyword evidence="9" id="KW-0808">Transferase</keyword>
<keyword evidence="14" id="KW-0067">ATP-binding</keyword>
<feature type="region of interest" description="Disordered" evidence="23">
    <location>
        <begin position="1"/>
        <end position="129"/>
    </location>
</feature>
<comment type="subunit">
    <text evidence="22">Interacts with CLK1 C-terminus. Associates with the U5 snRNP and NCOR1 deacetylase complexes. Identified in the spliceosome C complex.</text>
</comment>